<evidence type="ECO:0008006" key="3">
    <source>
        <dbReference type="Google" id="ProtNLM"/>
    </source>
</evidence>
<dbReference type="RefSeq" id="WP_227015940.1">
    <property type="nucleotide sequence ID" value="NZ_CP036175.1"/>
</dbReference>
<name>A0ABT6EFN8_9ENTR</name>
<accession>A0ABT6EFN8</accession>
<dbReference type="EMBL" id="JAPQEX020000001">
    <property type="protein sequence ID" value="MDG1643065.1"/>
    <property type="molecule type" value="Genomic_DNA"/>
</dbReference>
<protein>
    <recommendedName>
        <fullName evidence="3">Transposase IS111A/IS1328/IS1533 N-terminal domain-containing protein</fullName>
    </recommendedName>
</protein>
<proteinExistence type="predicted"/>
<dbReference type="Proteomes" id="UP001075001">
    <property type="component" value="Unassembled WGS sequence"/>
</dbReference>
<comment type="caution">
    <text evidence="1">The sequence shown here is derived from an EMBL/GenBank/DDBJ whole genome shotgun (WGS) entry which is preliminary data.</text>
</comment>
<reference evidence="1" key="1">
    <citation type="submission" date="2023-03" db="EMBL/GenBank/DDBJ databases">
        <title>identification of new KPC variant in Klebsiella huaxiensis from the Hospital Sewage Samples in China.</title>
        <authorList>
            <person name="Wu Y."/>
        </authorList>
    </citation>
    <scope>NUCLEOTIDE SEQUENCE</scope>
    <source>
        <strain evidence="1">ZR-9</strain>
    </source>
</reference>
<evidence type="ECO:0000313" key="1">
    <source>
        <dbReference type="EMBL" id="MDG1643065.1"/>
    </source>
</evidence>
<keyword evidence="2" id="KW-1185">Reference proteome</keyword>
<organism evidence="1 2">
    <name type="scientific">Klebsiella huaxiensis</name>
    <dbReference type="NCBI Taxonomy" id="2153354"/>
    <lineage>
        <taxon>Bacteria</taxon>
        <taxon>Pseudomonadati</taxon>
        <taxon>Pseudomonadota</taxon>
        <taxon>Gammaproteobacteria</taxon>
        <taxon>Enterobacterales</taxon>
        <taxon>Enterobacteriaceae</taxon>
        <taxon>Klebsiella/Raoultella group</taxon>
        <taxon>Klebsiella</taxon>
    </lineage>
</organism>
<evidence type="ECO:0000313" key="2">
    <source>
        <dbReference type="Proteomes" id="UP001075001"/>
    </source>
</evidence>
<gene>
    <name evidence="1" type="ORF">OXR69_014485</name>
</gene>
<sequence>MSEMKIAGIDLAKANFYFFSIDAYGKPAGEIKLSRNNLLKTYSTYSTYSTGLFSNTR</sequence>